<dbReference type="InterPro" id="IPR036138">
    <property type="entry name" value="PBP_dimer_sf"/>
</dbReference>
<name>A0A9Q8TYP5_9GAMM</name>
<dbReference type="SUPFAM" id="SSF56519">
    <property type="entry name" value="Penicillin binding protein dimerisation domain"/>
    <property type="match status" value="1"/>
</dbReference>
<comment type="subcellular location">
    <subcellularLocation>
        <location evidence="1">Membrane</location>
    </subcellularLocation>
</comment>
<dbReference type="Gene3D" id="3.30.450.330">
    <property type="match status" value="1"/>
</dbReference>
<dbReference type="GO" id="GO:0008658">
    <property type="term" value="F:penicillin binding"/>
    <property type="evidence" value="ECO:0007669"/>
    <property type="project" value="InterPro"/>
</dbReference>
<gene>
    <name evidence="4" type="ORF">M9B40_01585</name>
</gene>
<dbReference type="Gene3D" id="3.90.1310.10">
    <property type="entry name" value="Penicillin-binding protein 2a (Domain 2)"/>
    <property type="match status" value="1"/>
</dbReference>
<evidence type="ECO:0000259" key="3">
    <source>
        <dbReference type="Pfam" id="PF00905"/>
    </source>
</evidence>
<accession>A0A9Q8TYP5</accession>
<dbReference type="InterPro" id="IPR001460">
    <property type="entry name" value="PCN-bd_Tpept"/>
</dbReference>
<feature type="domain" description="Penicillin-binding protein transpeptidase" evidence="3">
    <location>
        <begin position="223"/>
        <end position="517"/>
    </location>
</feature>
<dbReference type="GO" id="GO:0005886">
    <property type="term" value="C:plasma membrane"/>
    <property type="evidence" value="ECO:0007669"/>
    <property type="project" value="TreeGrafter"/>
</dbReference>
<dbReference type="Proteomes" id="UP001056381">
    <property type="component" value="Chromosome"/>
</dbReference>
<dbReference type="GO" id="GO:0071555">
    <property type="term" value="P:cell wall organization"/>
    <property type="evidence" value="ECO:0007669"/>
    <property type="project" value="TreeGrafter"/>
</dbReference>
<dbReference type="PANTHER" id="PTHR30627">
    <property type="entry name" value="PEPTIDOGLYCAN D,D-TRANSPEPTIDASE"/>
    <property type="match status" value="1"/>
</dbReference>
<evidence type="ECO:0000313" key="4">
    <source>
        <dbReference type="EMBL" id="URQ63476.1"/>
    </source>
</evidence>
<dbReference type="SUPFAM" id="SSF56601">
    <property type="entry name" value="beta-lactamase/transpeptidase-like"/>
    <property type="match status" value="1"/>
</dbReference>
<dbReference type="InterPro" id="IPR012338">
    <property type="entry name" value="Beta-lactam/transpept-like"/>
</dbReference>
<dbReference type="Gene3D" id="3.40.710.10">
    <property type="entry name" value="DD-peptidase/beta-lactamase superfamily"/>
    <property type="match status" value="1"/>
</dbReference>
<proteinExistence type="predicted"/>
<reference evidence="4" key="1">
    <citation type="submission" date="2022-05" db="EMBL/GenBank/DDBJ databases">
        <title>Single-amplified genomics reveal most streamlined microbe among free-living bacteria.</title>
        <authorList>
            <person name="Roda-Garcia J."/>
            <person name="Haro-Moreno J.M."/>
            <person name="Rodriguez-Valera F."/>
            <person name="Almagro-Moreno S."/>
            <person name="Lopez-Perez M."/>
        </authorList>
    </citation>
    <scope>NUCLEOTIDE SEQUENCE</scope>
    <source>
        <strain evidence="4">TMED112-D2-2</strain>
    </source>
</reference>
<dbReference type="Pfam" id="PF00905">
    <property type="entry name" value="Transpeptidase"/>
    <property type="match status" value="1"/>
</dbReference>
<protein>
    <submittedName>
        <fullName evidence="4">Penicillin-binding protein 2</fullName>
    </submittedName>
</protein>
<keyword evidence="5" id="KW-1185">Reference proteome</keyword>
<evidence type="ECO:0000256" key="1">
    <source>
        <dbReference type="ARBA" id="ARBA00004370"/>
    </source>
</evidence>
<dbReference type="AlphaFoldDB" id="A0A9Q8TYP5"/>
<evidence type="ECO:0000313" key="5">
    <source>
        <dbReference type="Proteomes" id="UP001056381"/>
    </source>
</evidence>
<dbReference type="InterPro" id="IPR050515">
    <property type="entry name" value="Beta-lactam/transpept"/>
</dbReference>
<dbReference type="PANTHER" id="PTHR30627:SF1">
    <property type="entry name" value="PEPTIDOGLYCAN D,D-TRANSPEPTIDASE FTSI"/>
    <property type="match status" value="1"/>
</dbReference>
<dbReference type="EMBL" id="CP097966">
    <property type="protein sequence ID" value="URQ63476.1"/>
    <property type="molecule type" value="Genomic_DNA"/>
</dbReference>
<keyword evidence="2" id="KW-0472">Membrane</keyword>
<organism evidence="4 5">
    <name type="scientific">SAR86 cluster bacterium</name>
    <dbReference type="NCBI Taxonomy" id="2030880"/>
    <lineage>
        <taxon>Bacteria</taxon>
        <taxon>Pseudomonadati</taxon>
        <taxon>Pseudomonadota</taxon>
        <taxon>Gammaproteobacteria</taxon>
        <taxon>SAR86 cluster</taxon>
    </lineage>
</organism>
<evidence type="ECO:0000256" key="2">
    <source>
        <dbReference type="ARBA" id="ARBA00023136"/>
    </source>
</evidence>
<sequence>MIKIRLIFILIFILFILPFVKYFQLKGQEERILKEGISRVYTEKEFTAPRRKILDRNSIELATDIRRDTFIFSSNAEKEKIIEFSNKNSIEIFLNANKRIWFQNPISSSFYNDSKEYCDCKIIREEKYRRYYPFGSVASTLLGFAGTEGGLEGIERVFNSRLLTKSEKRKFIKDARQRIVMGDINDFIDNEENSLTLTLDINLQYKLQEELEKAVAMSESNAGAAILLDSSNGDILAVANFPTYNPNDPEREITKNIAFNQFYEPGSLMKPVTIAGAIEYGHVNFETSIDTNPGRLVIPGKVITEAGGKNHGEISLTEVITLSSQVGTTKVGLKFDDRQILENLENFGFGKKFNNNFTDGSGKILIREKYKPTEKAAISYGYSVEVNTLQLARAYTVFANGGEMVEPKMLLEKSVAKKQVITAENAKFILDALRTVVTQGTARRMKNIDVEIVGKTGTTEKYIPGEGKGYTDGKYVSSFAAIFPYENPKYVLAITFDEPDPNNYYGGTISAPLVKSFVSYLKRTNYL</sequence>